<feature type="transmembrane region" description="Helical" evidence="12">
    <location>
        <begin position="407"/>
        <end position="427"/>
    </location>
</feature>
<dbReference type="PANTHER" id="PTHR42770">
    <property type="entry name" value="AMINO ACID TRANSPORTER-RELATED"/>
    <property type="match status" value="1"/>
</dbReference>
<gene>
    <name evidence="13" type="ORF">FC64_GL000664</name>
</gene>
<keyword evidence="9" id="KW-0029">Amino-acid transport</keyword>
<dbReference type="NCBIfam" id="TIGR00910">
    <property type="entry name" value="2A0307_GadC"/>
    <property type="match status" value="1"/>
</dbReference>
<keyword evidence="5" id="KW-0813">Transport</keyword>
<dbReference type="InterPro" id="IPR004759">
    <property type="entry name" value="Glu_antiport"/>
</dbReference>
<feature type="transmembrane region" description="Helical" evidence="12">
    <location>
        <begin position="227"/>
        <end position="254"/>
    </location>
</feature>
<evidence type="ECO:0000313" key="13">
    <source>
        <dbReference type="EMBL" id="KRM52240.1"/>
    </source>
</evidence>
<feature type="transmembrane region" description="Helical" evidence="12">
    <location>
        <begin position="194"/>
        <end position="215"/>
    </location>
</feature>
<keyword evidence="10 12" id="KW-1133">Transmembrane helix</keyword>
<feature type="transmembrane region" description="Helical" evidence="12">
    <location>
        <begin position="36"/>
        <end position="56"/>
    </location>
</feature>
<evidence type="ECO:0000256" key="4">
    <source>
        <dbReference type="ARBA" id="ARBA00018235"/>
    </source>
</evidence>
<dbReference type="InterPro" id="IPR002293">
    <property type="entry name" value="AA/rel_permease1"/>
</dbReference>
<accession>A0A0R1ZBE7</accession>
<dbReference type="InterPro" id="IPR050367">
    <property type="entry name" value="APC_superfamily"/>
</dbReference>
<dbReference type="AlphaFoldDB" id="A0A0R1ZBE7"/>
<evidence type="ECO:0000256" key="5">
    <source>
        <dbReference type="ARBA" id="ARBA00022448"/>
    </source>
</evidence>
<comment type="subcellular location">
    <subcellularLocation>
        <location evidence="2">Cell membrane</location>
        <topology evidence="2">Multi-pass membrane protein</topology>
    </subcellularLocation>
</comment>
<organism evidence="13 14">
    <name type="scientific">Ligilactobacillus araffinosus DSM 20653</name>
    <dbReference type="NCBI Taxonomy" id="1423820"/>
    <lineage>
        <taxon>Bacteria</taxon>
        <taxon>Bacillati</taxon>
        <taxon>Bacillota</taxon>
        <taxon>Bacilli</taxon>
        <taxon>Lactobacillales</taxon>
        <taxon>Lactobacillaceae</taxon>
        <taxon>Ligilactobacillus</taxon>
    </lineage>
</organism>
<feature type="transmembrane region" description="Helical" evidence="12">
    <location>
        <begin position="282"/>
        <end position="305"/>
    </location>
</feature>
<dbReference type="Proteomes" id="UP000051291">
    <property type="component" value="Unassembled WGS sequence"/>
</dbReference>
<evidence type="ECO:0000256" key="3">
    <source>
        <dbReference type="ARBA" id="ARBA00010503"/>
    </source>
</evidence>
<reference evidence="13 14" key="1">
    <citation type="journal article" date="2015" name="Genome Announc.">
        <title>Expanding the biotechnology potential of lactobacilli through comparative genomics of 213 strains and associated genera.</title>
        <authorList>
            <person name="Sun Z."/>
            <person name="Harris H.M."/>
            <person name="McCann A."/>
            <person name="Guo C."/>
            <person name="Argimon S."/>
            <person name="Zhang W."/>
            <person name="Yang X."/>
            <person name="Jeffery I.B."/>
            <person name="Cooney J.C."/>
            <person name="Kagawa T.F."/>
            <person name="Liu W."/>
            <person name="Song Y."/>
            <person name="Salvetti E."/>
            <person name="Wrobel A."/>
            <person name="Rasinkangas P."/>
            <person name="Parkhill J."/>
            <person name="Rea M.C."/>
            <person name="O'Sullivan O."/>
            <person name="Ritari J."/>
            <person name="Douillard F.P."/>
            <person name="Paul Ross R."/>
            <person name="Yang R."/>
            <person name="Briner A.E."/>
            <person name="Felis G.E."/>
            <person name="de Vos W.M."/>
            <person name="Barrangou R."/>
            <person name="Klaenhammer T.R."/>
            <person name="Caufield P.W."/>
            <person name="Cui Y."/>
            <person name="Zhang H."/>
            <person name="O'Toole P.W."/>
        </authorList>
    </citation>
    <scope>NUCLEOTIDE SEQUENCE [LARGE SCALE GENOMIC DNA]</scope>
    <source>
        <strain evidence="13 14">DSM 20653</strain>
    </source>
</reference>
<dbReference type="PANTHER" id="PTHR42770:SF15">
    <property type="entry name" value="GLUTAMATE_GAMMA-AMINOBUTYRATE ANTIPORTER-RELATED"/>
    <property type="match status" value="1"/>
</dbReference>
<evidence type="ECO:0000256" key="11">
    <source>
        <dbReference type="ARBA" id="ARBA00023136"/>
    </source>
</evidence>
<comment type="caution">
    <text evidence="13">The sequence shown here is derived from an EMBL/GenBank/DDBJ whole genome shotgun (WGS) entry which is preliminary data.</text>
</comment>
<dbReference type="RefSeq" id="WP_057906598.1">
    <property type="nucleotide sequence ID" value="NZ_AYYZ01000025.1"/>
</dbReference>
<keyword evidence="6" id="KW-0050">Antiport</keyword>
<protein>
    <recommendedName>
        <fullName evidence="4">Glutamate/gamma-aminobutyrate antiporter</fullName>
    </recommendedName>
</protein>
<feature type="transmembrane region" description="Helical" evidence="12">
    <location>
        <begin position="90"/>
        <end position="110"/>
    </location>
</feature>
<dbReference type="STRING" id="1423820.FC64_GL000664"/>
<evidence type="ECO:0000256" key="10">
    <source>
        <dbReference type="ARBA" id="ARBA00022989"/>
    </source>
</evidence>
<feature type="transmembrane region" description="Helical" evidence="12">
    <location>
        <begin position="152"/>
        <end position="174"/>
    </location>
</feature>
<comment type="catalytic activity">
    <reaction evidence="1">
        <text>4-aminobutanoate(in) + L-glutamate(out) = 4-aminobutanoate(out) + L-glutamate(in)</text>
        <dbReference type="Rhea" id="RHEA:28919"/>
        <dbReference type="ChEBI" id="CHEBI:29985"/>
        <dbReference type="ChEBI" id="CHEBI:59888"/>
    </reaction>
</comment>
<feature type="transmembrane region" description="Helical" evidence="12">
    <location>
        <begin position="122"/>
        <end position="140"/>
    </location>
</feature>
<dbReference type="PIRSF" id="PIRSF006060">
    <property type="entry name" value="AA_transporter"/>
    <property type="match status" value="1"/>
</dbReference>
<sequence>MRKSRKLSLFDFLSLTALMVLTVYEYPTFATAKLHLLFFVIIFGIFWFLPISLAAAEMASVKGWEDGGVYGWVSNALGQRWGFAAIFFEWFQVTVSFVTMSYFVLGALAYMLNWSALNSNLLIKFIGVLIIFWGLTITQLKGTKRTAKIAQIGFVAGILIPSVIFLGLAVLYLLKGGQNQITISWHALIPNFTQLSTLVVASSFILAFGGIEASAPHVNELKNPQRNYPLVIIMLVFLTIFLDGTGGLSVAMVVPQKDLSLSAGVIQAFNSLIQHFTNQMTWLVKLMAFLIAFGVAAEIASWIIGPSKGMYVAAQKGMLPATFRKLNSDGVPVPVLIVQGIIVTCWDAILTFGGGADNVSFLAAVSLTVVIYLLCYILIFISYFILIYHYSNKKRTYNAPGGKIGKTILAFSGLALSIFALIVSFVTPASLTPLQGRKYQVVLIISFVTAVIIPFVIYALRHRFGEPNHQFKLRHVRSDDVSRFIHPIGRGEFLTEHDVKLKRNLKK</sequence>
<keyword evidence="14" id="KW-1185">Reference proteome</keyword>
<evidence type="ECO:0000256" key="9">
    <source>
        <dbReference type="ARBA" id="ARBA00022970"/>
    </source>
</evidence>
<dbReference type="GO" id="GO:0005886">
    <property type="term" value="C:plasma membrane"/>
    <property type="evidence" value="ECO:0007669"/>
    <property type="project" value="UniProtKB-SubCell"/>
</dbReference>
<evidence type="ECO:0000313" key="14">
    <source>
        <dbReference type="Proteomes" id="UP000051291"/>
    </source>
</evidence>
<feature type="transmembrane region" description="Helical" evidence="12">
    <location>
        <begin position="439"/>
        <end position="460"/>
    </location>
</feature>
<evidence type="ECO:0000256" key="2">
    <source>
        <dbReference type="ARBA" id="ARBA00004651"/>
    </source>
</evidence>
<feature type="transmembrane region" description="Helical" evidence="12">
    <location>
        <begin position="361"/>
        <end position="386"/>
    </location>
</feature>
<evidence type="ECO:0000256" key="6">
    <source>
        <dbReference type="ARBA" id="ARBA00022449"/>
    </source>
</evidence>
<evidence type="ECO:0000256" key="8">
    <source>
        <dbReference type="ARBA" id="ARBA00022692"/>
    </source>
</evidence>
<dbReference type="Pfam" id="PF13520">
    <property type="entry name" value="AA_permease_2"/>
    <property type="match status" value="1"/>
</dbReference>
<proteinExistence type="inferred from homology"/>
<dbReference type="PATRIC" id="fig|1423820.4.peg.674"/>
<keyword evidence="8 12" id="KW-0812">Transmembrane</keyword>
<evidence type="ECO:0000256" key="12">
    <source>
        <dbReference type="SAM" id="Phobius"/>
    </source>
</evidence>
<keyword evidence="7" id="KW-1003">Cell membrane</keyword>
<dbReference type="GO" id="GO:0006865">
    <property type="term" value="P:amino acid transport"/>
    <property type="evidence" value="ECO:0007669"/>
    <property type="project" value="UniProtKB-KW"/>
</dbReference>
<name>A0A0R1ZBE7_9LACO</name>
<dbReference type="GO" id="GO:0015297">
    <property type="term" value="F:antiporter activity"/>
    <property type="evidence" value="ECO:0007669"/>
    <property type="project" value="UniProtKB-KW"/>
</dbReference>
<evidence type="ECO:0000256" key="7">
    <source>
        <dbReference type="ARBA" id="ARBA00022475"/>
    </source>
</evidence>
<comment type="similarity">
    <text evidence="3">Belongs to the amino acid-polyamine-organocation (APC) superfamily. Glutamate:GABA antiporter (GGA) (TC 2.A.3.7) family.</text>
</comment>
<keyword evidence="11 12" id="KW-0472">Membrane</keyword>
<dbReference type="EMBL" id="AYYZ01000025">
    <property type="protein sequence ID" value="KRM52240.1"/>
    <property type="molecule type" value="Genomic_DNA"/>
</dbReference>
<dbReference type="Gene3D" id="1.20.1740.10">
    <property type="entry name" value="Amino acid/polyamine transporter I"/>
    <property type="match status" value="1"/>
</dbReference>
<evidence type="ECO:0000256" key="1">
    <source>
        <dbReference type="ARBA" id="ARBA00001341"/>
    </source>
</evidence>